<dbReference type="InterPro" id="IPR050838">
    <property type="entry name" value="Ketopantoate_reductase"/>
</dbReference>
<dbReference type="Proteomes" id="UP001597158">
    <property type="component" value="Unassembled WGS sequence"/>
</dbReference>
<dbReference type="Pfam" id="PF08546">
    <property type="entry name" value="ApbA_C"/>
    <property type="match status" value="1"/>
</dbReference>
<comment type="caution">
    <text evidence="14">The sequence shown here is derived from an EMBL/GenBank/DDBJ whole genome shotgun (WGS) entry which is preliminary data.</text>
</comment>
<dbReference type="RefSeq" id="WP_277835051.1">
    <property type="nucleotide sequence ID" value="NZ_JARQZE010000019.1"/>
</dbReference>
<sequence>MTTFQPLIATAASPRPQTTPNPARYPVAIIGAGALGLSFAARIARTLRVAVVARDRAAAARLCQGVRVGDSLFQPEAWAPEEAPQADWVIVLVKTGDTAAAARSAARMQPLGVLSLQNGLVEPVLQAHCPLPRVAQGITTTGAFRDASGVTPSGDGEVLVPPGFEELASMLARAGLDARVEDDIVPARLAKLLVNLAINPLAALFRVRNGELLEAPYRLWLDALVTEAWPVLCAEGLALDEAAAHARVRAVARATATNRASMLQDVLAGRPTELDAITGVLIELAARQGAAVPTHRAVHRLLSLVEAPAG</sequence>
<proteinExistence type="inferred from homology"/>
<dbReference type="PANTHER" id="PTHR43765:SF2">
    <property type="entry name" value="2-DEHYDROPANTOATE 2-REDUCTASE"/>
    <property type="match status" value="1"/>
</dbReference>
<keyword evidence="6 10" id="KW-0521">NADP</keyword>
<dbReference type="InterPro" id="IPR013328">
    <property type="entry name" value="6PGD_dom2"/>
</dbReference>
<dbReference type="Pfam" id="PF02558">
    <property type="entry name" value="ApbA"/>
    <property type="match status" value="1"/>
</dbReference>
<accession>A0ABW3WJZ2</accession>
<reference evidence="15" key="1">
    <citation type="journal article" date="2019" name="Int. J. Syst. Evol. Microbiol.">
        <title>The Global Catalogue of Microorganisms (GCM) 10K type strain sequencing project: providing services to taxonomists for standard genome sequencing and annotation.</title>
        <authorList>
            <consortium name="The Broad Institute Genomics Platform"/>
            <consortium name="The Broad Institute Genome Sequencing Center for Infectious Disease"/>
            <person name="Wu L."/>
            <person name="Ma J."/>
        </authorList>
    </citation>
    <scope>NUCLEOTIDE SEQUENCE [LARGE SCALE GENOMIC DNA]</scope>
    <source>
        <strain evidence="15">CCUG 48884</strain>
    </source>
</reference>
<comment type="pathway">
    <text evidence="1 10">Cofactor biosynthesis; (R)-pantothenate biosynthesis; (R)-pantoate from 3-methyl-2-oxobutanoate: step 2/2.</text>
</comment>
<dbReference type="InterPro" id="IPR036291">
    <property type="entry name" value="NAD(P)-bd_dom_sf"/>
</dbReference>
<dbReference type="SUPFAM" id="SSF48179">
    <property type="entry name" value="6-phosphogluconate dehydrogenase C-terminal domain-like"/>
    <property type="match status" value="1"/>
</dbReference>
<protein>
    <recommendedName>
        <fullName evidence="4 10">2-dehydropantoate 2-reductase</fullName>
        <ecNumber evidence="3 10">1.1.1.169</ecNumber>
    </recommendedName>
    <alternativeName>
        <fullName evidence="8 10">Ketopantoate reductase</fullName>
    </alternativeName>
</protein>
<dbReference type="Gene3D" id="3.40.50.720">
    <property type="entry name" value="NAD(P)-binding Rossmann-like Domain"/>
    <property type="match status" value="1"/>
</dbReference>
<evidence type="ECO:0000313" key="15">
    <source>
        <dbReference type="Proteomes" id="UP001597158"/>
    </source>
</evidence>
<name>A0ABW3WJZ2_9RHOO</name>
<keyword evidence="7 10" id="KW-0560">Oxidoreductase</keyword>
<dbReference type="EMBL" id="JBHTMC010000036">
    <property type="protein sequence ID" value="MFD1265690.1"/>
    <property type="molecule type" value="Genomic_DNA"/>
</dbReference>
<evidence type="ECO:0000256" key="2">
    <source>
        <dbReference type="ARBA" id="ARBA00007870"/>
    </source>
</evidence>
<gene>
    <name evidence="14" type="ORF">ACFQ4M_19110</name>
</gene>
<dbReference type="InterPro" id="IPR013332">
    <property type="entry name" value="KPR_N"/>
</dbReference>
<dbReference type="Gene3D" id="1.10.1040.10">
    <property type="entry name" value="N-(1-d-carboxylethyl)-l-norvaline Dehydrogenase, domain 2"/>
    <property type="match status" value="1"/>
</dbReference>
<evidence type="ECO:0000256" key="10">
    <source>
        <dbReference type="RuleBase" id="RU362068"/>
    </source>
</evidence>
<evidence type="ECO:0000259" key="12">
    <source>
        <dbReference type="Pfam" id="PF02558"/>
    </source>
</evidence>
<dbReference type="NCBIfam" id="TIGR00745">
    <property type="entry name" value="apbA_panE"/>
    <property type="match status" value="1"/>
</dbReference>
<dbReference type="InterPro" id="IPR003710">
    <property type="entry name" value="ApbA"/>
</dbReference>
<dbReference type="PANTHER" id="PTHR43765">
    <property type="entry name" value="2-DEHYDROPANTOATE 2-REDUCTASE-RELATED"/>
    <property type="match status" value="1"/>
</dbReference>
<dbReference type="InterPro" id="IPR008927">
    <property type="entry name" value="6-PGluconate_DH-like_C_sf"/>
</dbReference>
<evidence type="ECO:0000256" key="8">
    <source>
        <dbReference type="ARBA" id="ARBA00032024"/>
    </source>
</evidence>
<evidence type="ECO:0000256" key="7">
    <source>
        <dbReference type="ARBA" id="ARBA00023002"/>
    </source>
</evidence>
<comment type="function">
    <text evidence="10">Catalyzes the NADPH-dependent reduction of ketopantoate into pantoic acid.</text>
</comment>
<organism evidence="14 15">
    <name type="scientific">Thauera mechernichensis</name>
    <dbReference type="NCBI Taxonomy" id="82788"/>
    <lineage>
        <taxon>Bacteria</taxon>
        <taxon>Pseudomonadati</taxon>
        <taxon>Pseudomonadota</taxon>
        <taxon>Betaproteobacteria</taxon>
        <taxon>Rhodocyclales</taxon>
        <taxon>Zoogloeaceae</taxon>
        <taxon>Thauera</taxon>
    </lineage>
</organism>
<evidence type="ECO:0000256" key="5">
    <source>
        <dbReference type="ARBA" id="ARBA00022655"/>
    </source>
</evidence>
<evidence type="ECO:0000256" key="6">
    <source>
        <dbReference type="ARBA" id="ARBA00022857"/>
    </source>
</evidence>
<keyword evidence="5 10" id="KW-0566">Pantothenate biosynthesis</keyword>
<dbReference type="InterPro" id="IPR013752">
    <property type="entry name" value="KPA_reductase"/>
</dbReference>
<evidence type="ECO:0000256" key="3">
    <source>
        <dbReference type="ARBA" id="ARBA00013014"/>
    </source>
</evidence>
<evidence type="ECO:0000256" key="11">
    <source>
        <dbReference type="SAM" id="MobiDB-lite"/>
    </source>
</evidence>
<feature type="domain" description="Ketopantoate reductase N-terminal" evidence="12">
    <location>
        <begin position="27"/>
        <end position="150"/>
    </location>
</feature>
<comment type="similarity">
    <text evidence="2 10">Belongs to the ketopantoate reductase family.</text>
</comment>
<dbReference type="SUPFAM" id="SSF51735">
    <property type="entry name" value="NAD(P)-binding Rossmann-fold domains"/>
    <property type="match status" value="1"/>
</dbReference>
<evidence type="ECO:0000259" key="13">
    <source>
        <dbReference type="Pfam" id="PF08546"/>
    </source>
</evidence>
<keyword evidence="15" id="KW-1185">Reference proteome</keyword>
<dbReference type="EC" id="1.1.1.169" evidence="3 10"/>
<evidence type="ECO:0000256" key="1">
    <source>
        <dbReference type="ARBA" id="ARBA00004994"/>
    </source>
</evidence>
<evidence type="ECO:0000313" key="14">
    <source>
        <dbReference type="EMBL" id="MFD1265690.1"/>
    </source>
</evidence>
<evidence type="ECO:0000256" key="9">
    <source>
        <dbReference type="ARBA" id="ARBA00048793"/>
    </source>
</evidence>
<comment type="catalytic activity">
    <reaction evidence="9 10">
        <text>(R)-pantoate + NADP(+) = 2-dehydropantoate + NADPH + H(+)</text>
        <dbReference type="Rhea" id="RHEA:16233"/>
        <dbReference type="ChEBI" id="CHEBI:11561"/>
        <dbReference type="ChEBI" id="CHEBI:15378"/>
        <dbReference type="ChEBI" id="CHEBI:15980"/>
        <dbReference type="ChEBI" id="CHEBI:57783"/>
        <dbReference type="ChEBI" id="CHEBI:58349"/>
        <dbReference type="EC" id="1.1.1.169"/>
    </reaction>
</comment>
<evidence type="ECO:0000256" key="4">
    <source>
        <dbReference type="ARBA" id="ARBA00019465"/>
    </source>
</evidence>
<feature type="domain" description="Ketopantoate reductase C-terminal" evidence="13">
    <location>
        <begin position="183"/>
        <end position="305"/>
    </location>
</feature>
<feature type="region of interest" description="Disordered" evidence="11">
    <location>
        <begin position="1"/>
        <end position="20"/>
    </location>
</feature>